<dbReference type="EMBL" id="JAWPEI010000003">
    <property type="protein sequence ID" value="KAK4731575.1"/>
    <property type="molecule type" value="Genomic_DNA"/>
</dbReference>
<evidence type="ECO:0008006" key="3">
    <source>
        <dbReference type="Google" id="ProtNLM"/>
    </source>
</evidence>
<sequence>MADTRHTTTSQGLYIAASEGTGKVPRVEVAHCEIQWETYSQPPIASPPFQEPSRDTRLSAPPTVPPLVPHIPSDHDFKSAICMLAQLVAVQCQSIAPDVAGPSEGPRSSRVHEFLALNPPKFTGIDRRKDPQHFVDQLHRIFRVLHASAIESVELAAFQLHNIAVLWYEC</sequence>
<comment type="caution">
    <text evidence="1">The sequence shown here is derived from an EMBL/GenBank/DDBJ whole genome shotgun (WGS) entry which is preliminary data.</text>
</comment>
<organism evidence="1 2">
    <name type="scientific">Solanum pinnatisectum</name>
    <name type="common">tansyleaf nightshade</name>
    <dbReference type="NCBI Taxonomy" id="50273"/>
    <lineage>
        <taxon>Eukaryota</taxon>
        <taxon>Viridiplantae</taxon>
        <taxon>Streptophyta</taxon>
        <taxon>Embryophyta</taxon>
        <taxon>Tracheophyta</taxon>
        <taxon>Spermatophyta</taxon>
        <taxon>Magnoliopsida</taxon>
        <taxon>eudicotyledons</taxon>
        <taxon>Gunneridae</taxon>
        <taxon>Pentapetalae</taxon>
        <taxon>asterids</taxon>
        <taxon>lamiids</taxon>
        <taxon>Solanales</taxon>
        <taxon>Solanaceae</taxon>
        <taxon>Solanoideae</taxon>
        <taxon>Solaneae</taxon>
        <taxon>Solanum</taxon>
    </lineage>
</organism>
<dbReference type="Proteomes" id="UP001311915">
    <property type="component" value="Unassembled WGS sequence"/>
</dbReference>
<accession>A0AAV9M0I9</accession>
<proteinExistence type="predicted"/>
<reference evidence="1 2" key="1">
    <citation type="submission" date="2023-10" db="EMBL/GenBank/DDBJ databases">
        <title>Genome-Wide Identification Analysis in wild type Solanum Pinnatisectum Reveals Some Genes Defensing Phytophthora Infestans.</title>
        <authorList>
            <person name="Sun C."/>
        </authorList>
    </citation>
    <scope>NUCLEOTIDE SEQUENCE [LARGE SCALE GENOMIC DNA]</scope>
    <source>
        <strain evidence="1">LQN</strain>
        <tissue evidence="1">Leaf</tissue>
    </source>
</reference>
<keyword evidence="2" id="KW-1185">Reference proteome</keyword>
<protein>
    <recommendedName>
        <fullName evidence="3">Gag-pol polyprotein</fullName>
    </recommendedName>
</protein>
<evidence type="ECO:0000313" key="2">
    <source>
        <dbReference type="Proteomes" id="UP001311915"/>
    </source>
</evidence>
<dbReference type="AlphaFoldDB" id="A0AAV9M0I9"/>
<evidence type="ECO:0000313" key="1">
    <source>
        <dbReference type="EMBL" id="KAK4731575.1"/>
    </source>
</evidence>
<gene>
    <name evidence="1" type="ORF">R3W88_024563</name>
</gene>
<name>A0AAV9M0I9_9SOLN</name>